<dbReference type="EMBL" id="CP080627">
    <property type="protein sequence ID" value="UYV19518.1"/>
    <property type="molecule type" value="Genomic_DNA"/>
</dbReference>
<evidence type="ECO:0000313" key="3">
    <source>
        <dbReference type="Proteomes" id="UP001163082"/>
    </source>
</evidence>
<sequence length="317" mass="34128">MTPEAVRRQYLEAMGITVWASKYQLPHACPTEACEWEDAPVATPPRERLHALLDDAPAPRPRSQSPVINSASRAASTGSSSAPAAVRALLGQPPVPDSKPAVATVTSTQENFTAERSVQESSGQEGSVQEGSTQESSLQINSVQGSSTQQEQAVSKAKPLTFGLSCVCVGGRWLSLHEGEITPVEQQLLANMLRAAGVLSGEMPVVTYFKWPPMANAFTPEEPLEEAQDGMAAFIAGAAGRQGWQLERLLWWGADELPDDSPLVRVMAVSQQHSQTLSLPVWQGPALNTIAQHGSTKRELWPELASLGKQWRSEANC</sequence>
<feature type="region of interest" description="Disordered" evidence="1">
    <location>
        <begin position="55"/>
        <end position="146"/>
    </location>
</feature>
<organism evidence="2 3">
    <name type="scientific">Halomonas qaidamensis</name>
    <dbReference type="NCBI Taxonomy" id="2866211"/>
    <lineage>
        <taxon>Bacteria</taxon>
        <taxon>Pseudomonadati</taxon>
        <taxon>Pseudomonadota</taxon>
        <taxon>Gammaproteobacteria</taxon>
        <taxon>Oceanospirillales</taxon>
        <taxon>Halomonadaceae</taxon>
        <taxon>Halomonas</taxon>
    </lineage>
</organism>
<feature type="compositionally biased region" description="Low complexity" evidence="1">
    <location>
        <begin position="70"/>
        <end position="85"/>
    </location>
</feature>
<gene>
    <name evidence="2" type="ORF">K1Y77_02230</name>
</gene>
<dbReference type="Proteomes" id="UP001163082">
    <property type="component" value="Chromosome"/>
</dbReference>
<reference evidence="2 3" key="1">
    <citation type="journal article" date="2022" name="Antonie Van Leeuwenhoek">
        <title>Whole genome sequencing of the halophilic Halomonas qaidamensis XH36, a novel species strain with high ectoine production.</title>
        <authorList>
            <person name="Zhang T."/>
            <person name="Cui T."/>
            <person name="Cao Y."/>
            <person name="Li Y."/>
            <person name="Li F."/>
            <person name="Zhu D."/>
            <person name="Xing J."/>
        </authorList>
    </citation>
    <scope>NUCLEOTIDE SEQUENCE [LARGE SCALE GENOMIC DNA]</scope>
    <source>
        <strain evidence="2 3">XH36</strain>
    </source>
</reference>
<accession>A0ABY6JQR5</accession>
<feature type="compositionally biased region" description="Low complexity" evidence="1">
    <location>
        <begin position="119"/>
        <end position="137"/>
    </location>
</feature>
<evidence type="ECO:0000256" key="1">
    <source>
        <dbReference type="SAM" id="MobiDB-lite"/>
    </source>
</evidence>
<proteinExistence type="predicted"/>
<evidence type="ECO:0000313" key="2">
    <source>
        <dbReference type="EMBL" id="UYV19518.1"/>
    </source>
</evidence>
<keyword evidence="3" id="KW-1185">Reference proteome</keyword>
<feature type="compositionally biased region" description="Polar residues" evidence="1">
    <location>
        <begin position="104"/>
        <end position="116"/>
    </location>
</feature>
<protein>
    <submittedName>
        <fullName evidence="2">Uncharacterized protein</fullName>
    </submittedName>
</protein>
<name>A0ABY6JQR5_9GAMM</name>